<name>A0A4R2F072_9BACT</name>
<dbReference type="OrthoDB" id="1320396at2"/>
<comment type="caution">
    <text evidence="2">The sequence shown here is derived from an EMBL/GenBank/DDBJ whole genome shotgun (WGS) entry which is preliminary data.</text>
</comment>
<dbReference type="NCBIfam" id="TIGR03519">
    <property type="entry name" value="T9SS_PorP_fam"/>
    <property type="match status" value="1"/>
</dbReference>
<dbReference type="InterPro" id="IPR019861">
    <property type="entry name" value="PorP/SprF_Bacteroidetes"/>
</dbReference>
<keyword evidence="1" id="KW-0732">Signal</keyword>
<proteinExistence type="predicted"/>
<sequence>MMTKRTYTLSALTGLLLALAPLATRAQQEPLIGQYMFNPYLINPGFAGSEGFTNFTLTASNQWAGYSKAPKTYIASFQTSRLGSVLNIFNRSRGWSSRMRSNRSAATGIGAMIYSDWNGDVSRNGFQATYAYHTPLQRDDRLSLGLSISVFQFRANVTNEDLPNPDNDPLLMPGKRVSQMSPEANFGAYYTNKGFFAGVTVNNLLQSAVRFAVDDKASKPEVLRHYYLMGGYKMKVNYYVDFEPSTMITLTERGQFNADLNLKGYYRQDYWAGLSYRTAGAVLVLVGAKYQEFKFGYAFNFGFGDVSTFSKFGSHEFMVGYSIGDSRSRYRWMRRR</sequence>
<feature type="chain" id="PRO_5020345512" evidence="1">
    <location>
        <begin position="27"/>
        <end position="336"/>
    </location>
</feature>
<accession>A0A4R2F072</accession>
<feature type="signal peptide" evidence="1">
    <location>
        <begin position="1"/>
        <end position="26"/>
    </location>
</feature>
<dbReference type="Pfam" id="PF11751">
    <property type="entry name" value="PorP_SprF"/>
    <property type="match status" value="1"/>
</dbReference>
<gene>
    <name evidence="2" type="ORF">CLV25_101538</name>
</gene>
<evidence type="ECO:0000313" key="2">
    <source>
        <dbReference type="EMBL" id="TCN73313.1"/>
    </source>
</evidence>
<protein>
    <submittedName>
        <fullName evidence="2">Type IX secretion system PorP/SprF family membrane protein</fullName>
    </submittedName>
</protein>
<evidence type="ECO:0000313" key="3">
    <source>
        <dbReference type="Proteomes" id="UP000294830"/>
    </source>
</evidence>
<evidence type="ECO:0000256" key="1">
    <source>
        <dbReference type="SAM" id="SignalP"/>
    </source>
</evidence>
<keyword evidence="3" id="KW-1185">Reference proteome</keyword>
<dbReference type="EMBL" id="SLWB01000001">
    <property type="protein sequence ID" value="TCN73313.1"/>
    <property type="molecule type" value="Genomic_DNA"/>
</dbReference>
<dbReference type="AlphaFoldDB" id="A0A4R2F072"/>
<dbReference type="RefSeq" id="WP_131838083.1">
    <property type="nucleotide sequence ID" value="NZ_SLWB01000001.1"/>
</dbReference>
<organism evidence="2 3">
    <name type="scientific">Acetobacteroides hydrogenigenes</name>
    <dbReference type="NCBI Taxonomy" id="979970"/>
    <lineage>
        <taxon>Bacteria</taxon>
        <taxon>Pseudomonadati</taxon>
        <taxon>Bacteroidota</taxon>
        <taxon>Bacteroidia</taxon>
        <taxon>Bacteroidales</taxon>
        <taxon>Rikenellaceae</taxon>
        <taxon>Acetobacteroides</taxon>
    </lineage>
</organism>
<dbReference type="Proteomes" id="UP000294830">
    <property type="component" value="Unassembled WGS sequence"/>
</dbReference>
<reference evidence="2 3" key="1">
    <citation type="submission" date="2019-03" db="EMBL/GenBank/DDBJ databases">
        <title>Genomic Encyclopedia of Archaeal and Bacterial Type Strains, Phase II (KMG-II): from individual species to whole genera.</title>
        <authorList>
            <person name="Goeker M."/>
        </authorList>
    </citation>
    <scope>NUCLEOTIDE SEQUENCE [LARGE SCALE GENOMIC DNA]</scope>
    <source>
        <strain evidence="2 3">RL-C</strain>
    </source>
</reference>